<evidence type="ECO:0000313" key="2">
    <source>
        <dbReference type="Proteomes" id="UP001183809"/>
    </source>
</evidence>
<keyword evidence="2" id="KW-1185">Reference proteome</keyword>
<reference evidence="2" key="1">
    <citation type="submission" date="2023-07" db="EMBL/GenBank/DDBJ databases">
        <title>30 novel species of actinomycetes from the DSMZ collection.</title>
        <authorList>
            <person name="Nouioui I."/>
        </authorList>
    </citation>
    <scope>NUCLEOTIDE SEQUENCE [LARGE SCALE GENOMIC DNA]</scope>
    <source>
        <strain evidence="2">DSM 41699</strain>
    </source>
</reference>
<dbReference type="RefSeq" id="WP_311697916.1">
    <property type="nucleotide sequence ID" value="NZ_JAVREY010000037.1"/>
</dbReference>
<comment type="caution">
    <text evidence="1">The sequence shown here is derived from an EMBL/GenBank/DDBJ whole genome shotgun (WGS) entry which is preliminary data.</text>
</comment>
<evidence type="ECO:0000313" key="1">
    <source>
        <dbReference type="EMBL" id="MDT0466456.1"/>
    </source>
</evidence>
<dbReference type="EMBL" id="JAVREY010000037">
    <property type="protein sequence ID" value="MDT0466456.1"/>
    <property type="molecule type" value="Genomic_DNA"/>
</dbReference>
<dbReference type="Proteomes" id="UP001183809">
    <property type="component" value="Unassembled WGS sequence"/>
</dbReference>
<proteinExistence type="predicted"/>
<sequence>MTAAEHFDRLVTDLADRGVARAAMFGKTTLQNRHGKAFAVQQPDALVFRLIAGSPAFEQALALPGAAVFEPAPGRAMKDWIAVPEAHADHYPRLAEAALDALG</sequence>
<name>A0ABU2U074_9ACTN</name>
<evidence type="ECO:0008006" key="3">
    <source>
        <dbReference type="Google" id="ProtNLM"/>
    </source>
</evidence>
<organism evidence="1 2">
    <name type="scientific">Streptomyces gibsoniae</name>
    <dbReference type="NCBI Taxonomy" id="3075529"/>
    <lineage>
        <taxon>Bacteria</taxon>
        <taxon>Bacillati</taxon>
        <taxon>Actinomycetota</taxon>
        <taxon>Actinomycetes</taxon>
        <taxon>Kitasatosporales</taxon>
        <taxon>Streptomycetaceae</taxon>
        <taxon>Streptomyces</taxon>
    </lineage>
</organism>
<gene>
    <name evidence="1" type="ORF">RM764_26195</name>
</gene>
<accession>A0ABU2U074</accession>
<protein>
    <recommendedName>
        <fullName evidence="3">TfoX N-terminal domain-containing protein</fullName>
    </recommendedName>
</protein>